<gene>
    <name evidence="1" type="ORF">pdam_00024840</name>
</gene>
<evidence type="ECO:0000313" key="2">
    <source>
        <dbReference type="Proteomes" id="UP000275408"/>
    </source>
</evidence>
<accession>A0A3M6TUY7</accession>
<proteinExistence type="predicted"/>
<dbReference type="AlphaFoldDB" id="A0A3M6TUY7"/>
<dbReference type="EMBL" id="RCHS01002868">
    <property type="protein sequence ID" value="RMX45161.1"/>
    <property type="molecule type" value="Genomic_DNA"/>
</dbReference>
<name>A0A3M6TUY7_POCDA</name>
<dbReference type="Proteomes" id="UP000275408">
    <property type="component" value="Unassembled WGS sequence"/>
</dbReference>
<reference evidence="1 2" key="1">
    <citation type="journal article" date="2018" name="Sci. Rep.">
        <title>Comparative analysis of the Pocillopora damicornis genome highlights role of immune system in coral evolution.</title>
        <authorList>
            <person name="Cunning R."/>
            <person name="Bay R.A."/>
            <person name="Gillette P."/>
            <person name="Baker A.C."/>
            <person name="Traylor-Knowles N."/>
        </authorList>
    </citation>
    <scope>NUCLEOTIDE SEQUENCE [LARGE SCALE GENOMIC DNA]</scope>
    <source>
        <strain evidence="1">RSMAS</strain>
        <tissue evidence="1">Whole animal</tissue>
    </source>
</reference>
<comment type="caution">
    <text evidence="1">The sequence shown here is derived from an EMBL/GenBank/DDBJ whole genome shotgun (WGS) entry which is preliminary data.</text>
</comment>
<organism evidence="1 2">
    <name type="scientific">Pocillopora damicornis</name>
    <name type="common">Cauliflower coral</name>
    <name type="synonym">Millepora damicornis</name>
    <dbReference type="NCBI Taxonomy" id="46731"/>
    <lineage>
        <taxon>Eukaryota</taxon>
        <taxon>Metazoa</taxon>
        <taxon>Cnidaria</taxon>
        <taxon>Anthozoa</taxon>
        <taxon>Hexacorallia</taxon>
        <taxon>Scleractinia</taxon>
        <taxon>Astrocoeniina</taxon>
        <taxon>Pocilloporidae</taxon>
        <taxon>Pocillopora</taxon>
    </lineage>
</organism>
<protein>
    <submittedName>
        <fullName evidence="1">Uncharacterized protein</fullName>
    </submittedName>
</protein>
<evidence type="ECO:0000313" key="1">
    <source>
        <dbReference type="EMBL" id="RMX45161.1"/>
    </source>
</evidence>
<keyword evidence="2" id="KW-1185">Reference proteome</keyword>
<sequence length="181" mass="20415">MPFPLTVPLSTQTEYSGNPEELHVGNPVKWAAISFTETYLLKHFCSLNRIRFCRTATSTSSICNTKLEKQQACSQIYMDEIDAAKTQTVAIGPSLYEYEFHLNNVKVEKQDALEILGVVLDSKQTIKAHIKEQLKKACAKASALRGLRKFIPNKLWNALPPTVRESEDTVSFKRALNVHMT</sequence>